<feature type="domain" description="DUF6602" evidence="1">
    <location>
        <begin position="30"/>
        <end position="129"/>
    </location>
</feature>
<dbReference type="CDD" id="cd21173">
    <property type="entry name" value="NucC-like"/>
    <property type="match status" value="1"/>
</dbReference>
<proteinExistence type="predicted"/>
<evidence type="ECO:0000313" key="2">
    <source>
        <dbReference type="EMBL" id="PXX46976.1"/>
    </source>
</evidence>
<dbReference type="Proteomes" id="UP000247792">
    <property type="component" value="Unassembled WGS sequence"/>
</dbReference>
<evidence type="ECO:0000259" key="1">
    <source>
        <dbReference type="Pfam" id="PF20247"/>
    </source>
</evidence>
<reference evidence="2 3" key="1">
    <citation type="submission" date="2018-05" db="EMBL/GenBank/DDBJ databases">
        <title>Genomic Encyclopedia of Type Strains, Phase IV (KMG-IV): sequencing the most valuable type-strain genomes for metagenomic binning, comparative biology and taxonomic classification.</title>
        <authorList>
            <person name="Goeker M."/>
        </authorList>
    </citation>
    <scope>NUCLEOTIDE SEQUENCE [LARGE SCALE GENOMIC DNA]</scope>
    <source>
        <strain evidence="2 3">DSM 19792</strain>
    </source>
</reference>
<evidence type="ECO:0000313" key="3">
    <source>
        <dbReference type="Proteomes" id="UP000247792"/>
    </source>
</evidence>
<dbReference type="InterPro" id="IPR046537">
    <property type="entry name" value="DUF6602"/>
</dbReference>
<sequence>MKPDIAAYLESWGAELQARKDRVRQLIGSAHWLTDGHHKEAILRDFLIRYLPNECECSTGFVRSVNDQEGCSPEIDILLFNRRMHLPYFCEGGVSIIDPASMLATIEVKSNFSKETLDDAIENVKKVRSVAMGRTLTLPNLWSGIIFYEMPVTRDLESAISTLGEVLKTHFPLNESSHCLPTCLILGNNFLAFPRVVGGKIKISAFNGCGRAFACGFCDLFAAIAPQLGGLALSGFEEWGSSGSFTRLEKFVE</sequence>
<comment type="caution">
    <text evidence="2">The sequence shown here is derived from an EMBL/GenBank/DDBJ whole genome shotgun (WGS) entry which is preliminary data.</text>
</comment>
<dbReference type="RefSeq" id="WP_110253410.1">
    <property type="nucleotide sequence ID" value="NZ_QJKB01000001.1"/>
</dbReference>
<dbReference type="OrthoDB" id="9110804at2"/>
<dbReference type="EMBL" id="QJKB01000001">
    <property type="protein sequence ID" value="PXX46976.1"/>
    <property type="molecule type" value="Genomic_DNA"/>
</dbReference>
<dbReference type="AlphaFoldDB" id="A0A318JEJ0"/>
<gene>
    <name evidence="2" type="ORF">DFR42_101552</name>
</gene>
<accession>A0A318JEJ0</accession>
<protein>
    <recommendedName>
        <fullName evidence="1">DUF6602 domain-containing protein</fullName>
    </recommendedName>
</protein>
<keyword evidence="3" id="KW-1185">Reference proteome</keyword>
<name>A0A318JEJ0_9BURK</name>
<organism evidence="2 3">
    <name type="scientific">Undibacterium pigrum</name>
    <dbReference type="NCBI Taxonomy" id="401470"/>
    <lineage>
        <taxon>Bacteria</taxon>
        <taxon>Pseudomonadati</taxon>
        <taxon>Pseudomonadota</taxon>
        <taxon>Betaproteobacteria</taxon>
        <taxon>Burkholderiales</taxon>
        <taxon>Oxalobacteraceae</taxon>
        <taxon>Undibacterium</taxon>
    </lineage>
</organism>
<dbReference type="Pfam" id="PF20247">
    <property type="entry name" value="DUF6602"/>
    <property type="match status" value="1"/>
</dbReference>